<evidence type="ECO:0000313" key="9">
    <source>
        <dbReference type="EMBL" id="ABL69701.1"/>
    </source>
</evidence>
<dbReference type="RefSeq" id="WP_011747900.1">
    <property type="nucleotide sequence ID" value="NC_008686.1"/>
</dbReference>
<dbReference type="PANTHER" id="PTHR42718">
    <property type="entry name" value="MAJOR FACILITATOR SUPERFAMILY MULTIDRUG TRANSPORTER MFSC"/>
    <property type="match status" value="1"/>
</dbReference>
<reference evidence="10" key="1">
    <citation type="submission" date="2006-12" db="EMBL/GenBank/DDBJ databases">
        <title>Complete sequence of chromosome 1 of Paracoccus denitrificans PD1222.</title>
        <authorList>
            <person name="Copeland A."/>
            <person name="Lucas S."/>
            <person name="Lapidus A."/>
            <person name="Barry K."/>
            <person name="Detter J.C."/>
            <person name="Glavina del Rio T."/>
            <person name="Hammon N."/>
            <person name="Israni S."/>
            <person name="Dalin E."/>
            <person name="Tice H."/>
            <person name="Pitluck S."/>
            <person name="Munk A.C."/>
            <person name="Brettin T."/>
            <person name="Bruce D."/>
            <person name="Han C."/>
            <person name="Tapia R."/>
            <person name="Gilna P."/>
            <person name="Schmutz J."/>
            <person name="Larimer F."/>
            <person name="Land M."/>
            <person name="Hauser L."/>
            <person name="Kyrpides N."/>
            <person name="Lykidis A."/>
            <person name="Spiro S."/>
            <person name="Richardson D.J."/>
            <person name="Moir J.W.B."/>
            <person name="Ferguson S.J."/>
            <person name="van Spanning R.J.M."/>
            <person name="Richardson P."/>
        </authorList>
    </citation>
    <scope>NUCLEOTIDE SEQUENCE [LARGE SCALE GENOMIC DNA]</scope>
    <source>
        <strain evidence="10">Pd 1222</strain>
    </source>
</reference>
<dbReference type="EnsemblBacteria" id="ABL69701">
    <property type="protein sequence ID" value="ABL69701"/>
    <property type="gene ID" value="Pden_1601"/>
</dbReference>
<keyword evidence="2" id="KW-0813">Transport</keyword>
<evidence type="ECO:0000256" key="5">
    <source>
        <dbReference type="ARBA" id="ARBA00022989"/>
    </source>
</evidence>
<organism evidence="9 10">
    <name type="scientific">Paracoccus denitrificans (strain Pd 1222)</name>
    <dbReference type="NCBI Taxonomy" id="318586"/>
    <lineage>
        <taxon>Bacteria</taxon>
        <taxon>Pseudomonadati</taxon>
        <taxon>Pseudomonadota</taxon>
        <taxon>Alphaproteobacteria</taxon>
        <taxon>Rhodobacterales</taxon>
        <taxon>Paracoccaceae</taxon>
        <taxon>Paracoccus</taxon>
    </lineage>
</organism>
<name>A1B2F7_PARDP</name>
<dbReference type="EMBL" id="CP000489">
    <property type="protein sequence ID" value="ABL69701.1"/>
    <property type="molecule type" value="Genomic_DNA"/>
</dbReference>
<feature type="transmembrane region" description="Helical" evidence="7">
    <location>
        <begin position="147"/>
        <end position="171"/>
    </location>
</feature>
<feature type="transmembrane region" description="Helical" evidence="7">
    <location>
        <begin position="450"/>
        <end position="474"/>
    </location>
</feature>
<dbReference type="eggNOG" id="COG2211">
    <property type="taxonomic scope" value="Bacteria"/>
</dbReference>
<dbReference type="Proteomes" id="UP000000361">
    <property type="component" value="Chromosome 1"/>
</dbReference>
<dbReference type="HOGENOM" id="CLU_000960_28_3_5"/>
<keyword evidence="10" id="KW-1185">Reference proteome</keyword>
<evidence type="ECO:0000259" key="8">
    <source>
        <dbReference type="PROSITE" id="PS50850"/>
    </source>
</evidence>
<feature type="transmembrane region" description="Helical" evidence="7">
    <location>
        <begin position="308"/>
        <end position="326"/>
    </location>
</feature>
<sequence>MQPKPQSPDEQAPDEQAPVTHWALVALAMAMLLSSLGISIPNVALPTLADAFRTGLPQVQWVVLAYLLAITVLIVSAGRLGDIAGHRRVLCWGLAGFALASTLCAMAPTLPALVAARALQGAAGSILMGLTVALVRTSVSKERTGSAMGLLGTMSAIGTAAGPTLGGLLISGLGWRAIFAVMAPLALAGLVLAQRCLPADAQRGRVDHRAFDKPGTLVLALTLAAYALAVTAGNGAFHRRNLILLALVALGLALFVLIERRSPAPLVRLSAFRDPALNAALAMSALVSTVMMTTLVVGPFYLSRVLGHPAAVVGLVMSVGPAISALSGVPAGRLVDRFGANAVVIWGLAQMAVGAFALAGLPNMLGTAGYVLALAVLTPGYQLFQAANNTAVMMEVPQDRRGVISGVLSLARNLGLITGASAMGAVFTLASGSANPATAGTASVAHGMAVTFALAGGLALLGLVIALSGGAFNLERSGNTPPRRGGNS</sequence>
<keyword evidence="6 7" id="KW-0472">Membrane</keyword>
<dbReference type="Gene3D" id="1.20.1720.10">
    <property type="entry name" value="Multidrug resistance protein D"/>
    <property type="match status" value="1"/>
</dbReference>
<evidence type="ECO:0000256" key="1">
    <source>
        <dbReference type="ARBA" id="ARBA00004651"/>
    </source>
</evidence>
<dbReference type="PRINTS" id="PR01036">
    <property type="entry name" value="TCRTETB"/>
</dbReference>
<dbReference type="STRING" id="318586.Pden_1601"/>
<evidence type="ECO:0000256" key="6">
    <source>
        <dbReference type="ARBA" id="ARBA00023136"/>
    </source>
</evidence>
<dbReference type="PANTHER" id="PTHR42718:SF46">
    <property type="entry name" value="BLR6921 PROTEIN"/>
    <property type="match status" value="1"/>
</dbReference>
<dbReference type="OrthoDB" id="9812221at2"/>
<feature type="domain" description="Major facilitator superfamily (MFS) profile" evidence="8">
    <location>
        <begin position="23"/>
        <end position="474"/>
    </location>
</feature>
<dbReference type="InterPro" id="IPR036259">
    <property type="entry name" value="MFS_trans_sf"/>
</dbReference>
<keyword evidence="4 7" id="KW-0812">Transmembrane</keyword>
<dbReference type="CDD" id="cd17321">
    <property type="entry name" value="MFS_MMR_MDR_like"/>
    <property type="match status" value="1"/>
</dbReference>
<evidence type="ECO:0000256" key="4">
    <source>
        <dbReference type="ARBA" id="ARBA00022692"/>
    </source>
</evidence>
<dbReference type="GeneID" id="93449994"/>
<feature type="transmembrane region" description="Helical" evidence="7">
    <location>
        <begin position="367"/>
        <end position="384"/>
    </location>
</feature>
<dbReference type="GO" id="GO:0005886">
    <property type="term" value="C:plasma membrane"/>
    <property type="evidence" value="ECO:0007669"/>
    <property type="project" value="UniProtKB-SubCell"/>
</dbReference>
<feature type="transmembrane region" description="Helical" evidence="7">
    <location>
        <begin position="177"/>
        <end position="197"/>
    </location>
</feature>
<feature type="transmembrane region" description="Helical" evidence="7">
    <location>
        <begin position="338"/>
        <end position="361"/>
    </location>
</feature>
<feature type="transmembrane region" description="Helical" evidence="7">
    <location>
        <begin position="89"/>
        <end position="108"/>
    </location>
</feature>
<keyword evidence="5 7" id="KW-1133">Transmembrane helix</keyword>
<evidence type="ECO:0000256" key="2">
    <source>
        <dbReference type="ARBA" id="ARBA00022448"/>
    </source>
</evidence>
<feature type="transmembrane region" description="Helical" evidence="7">
    <location>
        <begin position="114"/>
        <end position="135"/>
    </location>
</feature>
<feature type="transmembrane region" description="Helical" evidence="7">
    <location>
        <begin position="410"/>
        <end position="430"/>
    </location>
</feature>
<protein>
    <submittedName>
        <fullName evidence="9">Major facilitator superfamily MFS_1</fullName>
    </submittedName>
</protein>
<comment type="subcellular location">
    <subcellularLocation>
        <location evidence="1">Cell membrane</location>
        <topology evidence="1">Multi-pass membrane protein</topology>
    </subcellularLocation>
</comment>
<feature type="transmembrane region" description="Helical" evidence="7">
    <location>
        <begin position="217"/>
        <end position="236"/>
    </location>
</feature>
<feature type="transmembrane region" description="Helical" evidence="7">
    <location>
        <begin position="279"/>
        <end position="302"/>
    </location>
</feature>
<dbReference type="Gene3D" id="1.20.1250.20">
    <property type="entry name" value="MFS general substrate transporter like domains"/>
    <property type="match status" value="1"/>
</dbReference>
<evidence type="ECO:0000256" key="7">
    <source>
        <dbReference type="SAM" id="Phobius"/>
    </source>
</evidence>
<dbReference type="PROSITE" id="PS50850">
    <property type="entry name" value="MFS"/>
    <property type="match status" value="1"/>
</dbReference>
<dbReference type="SUPFAM" id="SSF103473">
    <property type="entry name" value="MFS general substrate transporter"/>
    <property type="match status" value="1"/>
</dbReference>
<feature type="transmembrane region" description="Helical" evidence="7">
    <location>
        <begin position="21"/>
        <end position="40"/>
    </location>
</feature>
<dbReference type="InterPro" id="IPR020846">
    <property type="entry name" value="MFS_dom"/>
</dbReference>
<accession>A1B2F7</accession>
<dbReference type="KEGG" id="pde:Pden_1601"/>
<evidence type="ECO:0000313" key="10">
    <source>
        <dbReference type="Proteomes" id="UP000000361"/>
    </source>
</evidence>
<proteinExistence type="predicted"/>
<gene>
    <name evidence="9" type="ordered locus">Pden_1601</name>
</gene>
<evidence type="ECO:0000256" key="3">
    <source>
        <dbReference type="ARBA" id="ARBA00022475"/>
    </source>
</evidence>
<feature type="transmembrane region" description="Helical" evidence="7">
    <location>
        <begin position="60"/>
        <end position="77"/>
    </location>
</feature>
<dbReference type="Pfam" id="PF07690">
    <property type="entry name" value="MFS_1"/>
    <property type="match status" value="1"/>
</dbReference>
<dbReference type="GO" id="GO:0022857">
    <property type="term" value="F:transmembrane transporter activity"/>
    <property type="evidence" value="ECO:0007669"/>
    <property type="project" value="InterPro"/>
</dbReference>
<dbReference type="AlphaFoldDB" id="A1B2F7"/>
<feature type="transmembrane region" description="Helical" evidence="7">
    <location>
        <begin position="242"/>
        <end position="258"/>
    </location>
</feature>
<dbReference type="InterPro" id="IPR011701">
    <property type="entry name" value="MFS"/>
</dbReference>
<dbReference type="eggNOG" id="COG0477">
    <property type="taxonomic scope" value="Bacteria"/>
</dbReference>
<keyword evidence="3" id="KW-1003">Cell membrane</keyword>